<name>A0ACC3S5G1_9PEZI</name>
<dbReference type="Proteomes" id="UP001320706">
    <property type="component" value="Unassembled WGS sequence"/>
</dbReference>
<evidence type="ECO:0000313" key="1">
    <source>
        <dbReference type="EMBL" id="KAK8196090.1"/>
    </source>
</evidence>
<dbReference type="EMBL" id="JAMKPW020000042">
    <property type="protein sequence ID" value="KAK8196090.1"/>
    <property type="molecule type" value="Genomic_DNA"/>
</dbReference>
<gene>
    <name evidence="1" type="ORF">M8818_007242</name>
</gene>
<proteinExistence type="predicted"/>
<evidence type="ECO:0000313" key="2">
    <source>
        <dbReference type="Proteomes" id="UP001320706"/>
    </source>
</evidence>
<accession>A0ACC3S5G1</accession>
<keyword evidence="2" id="KW-1185">Reference proteome</keyword>
<protein>
    <submittedName>
        <fullName evidence="1">Uncharacterized protein</fullName>
    </submittedName>
</protein>
<comment type="caution">
    <text evidence="1">The sequence shown here is derived from an EMBL/GenBank/DDBJ whole genome shotgun (WGS) entry which is preliminary data.</text>
</comment>
<reference evidence="1" key="1">
    <citation type="submission" date="2024-02" db="EMBL/GenBank/DDBJ databases">
        <title>Metagenome Assembled Genome of Zalaria obscura JY119.</title>
        <authorList>
            <person name="Vighnesh L."/>
            <person name="Jagadeeshwari U."/>
            <person name="Venkata Ramana C."/>
            <person name="Sasikala C."/>
        </authorList>
    </citation>
    <scope>NUCLEOTIDE SEQUENCE</scope>
    <source>
        <strain evidence="1">JY119</strain>
    </source>
</reference>
<sequence>MDGYGYATLPNDTEDEVDITPHSLFYVGSTTKSFIAATISLIVDNSSNDIDWTTPLHKIAPNDFVLEDDYLTTHITFEDALSHRTGMPRHDFTWLFSDPSWQEMVRDLRHLPISAPFRTTWQYCNLMYHTVTYMIQVITGTWTGDVLQKYLWDPLGMNETYFGLPEAMKCQDENSACNLAVGYVWNNESSTYESVPWEDMPPPNGAGGIVSNVMDFTKWIRVLMNEDGPISKASHTAMKYPHSIEEAKSYPFTGPTWYGFGIFGAYYRGHLVYFHNGQIGGYVARMTWIPDLKWGVATMQNAANLAQDVLTHKLIDDFLETPENERAKMNE</sequence>
<organism evidence="1 2">
    <name type="scientific">Zalaria obscura</name>
    <dbReference type="NCBI Taxonomy" id="2024903"/>
    <lineage>
        <taxon>Eukaryota</taxon>
        <taxon>Fungi</taxon>
        <taxon>Dikarya</taxon>
        <taxon>Ascomycota</taxon>
        <taxon>Pezizomycotina</taxon>
        <taxon>Dothideomycetes</taxon>
        <taxon>Dothideomycetidae</taxon>
        <taxon>Dothideales</taxon>
        <taxon>Zalariaceae</taxon>
        <taxon>Zalaria</taxon>
    </lineage>
</organism>